<dbReference type="EMBL" id="CATOUU010000440">
    <property type="protein sequence ID" value="CAI9929510.1"/>
    <property type="molecule type" value="Genomic_DNA"/>
</dbReference>
<evidence type="ECO:0000313" key="2">
    <source>
        <dbReference type="EMBL" id="CAL5992530.1"/>
    </source>
</evidence>
<dbReference type="AlphaFoldDB" id="A0AA86P2C2"/>
<gene>
    <name evidence="2" type="ORF">HINF_LOCUS12622</name>
    <name evidence="1" type="ORF">HINF_LOCUS17155</name>
</gene>
<accession>A0AA86P2C2</accession>
<organism evidence="1">
    <name type="scientific">Hexamita inflata</name>
    <dbReference type="NCBI Taxonomy" id="28002"/>
    <lineage>
        <taxon>Eukaryota</taxon>
        <taxon>Metamonada</taxon>
        <taxon>Diplomonadida</taxon>
        <taxon>Hexamitidae</taxon>
        <taxon>Hexamitinae</taxon>
        <taxon>Hexamita</taxon>
    </lineage>
</organism>
<keyword evidence="3" id="KW-1185">Reference proteome</keyword>
<sequence>MYLSHSPTAFSLYQTVPHPLLDIYQHLHTRHQNLGYACCQSYIYTAETRFLETVLLSAIRHQSARGQQTASYIWLLFGVVEINVKSSLILYAFYSLTDLSDYMATYSSNYAQLQLRAMIPYVIFQLKFKFRNAFQRYFTASRPLCPLDNRALVIFSRFQLVQLNSAMLRNRESRESIFF</sequence>
<dbReference type="EMBL" id="CAXDID020000029">
    <property type="protein sequence ID" value="CAL5992530.1"/>
    <property type="molecule type" value="Genomic_DNA"/>
</dbReference>
<reference evidence="1" key="1">
    <citation type="submission" date="2023-06" db="EMBL/GenBank/DDBJ databases">
        <authorList>
            <person name="Kurt Z."/>
        </authorList>
    </citation>
    <scope>NUCLEOTIDE SEQUENCE</scope>
</reference>
<evidence type="ECO:0000313" key="1">
    <source>
        <dbReference type="EMBL" id="CAI9929510.1"/>
    </source>
</evidence>
<reference evidence="2 3" key="2">
    <citation type="submission" date="2024-07" db="EMBL/GenBank/DDBJ databases">
        <authorList>
            <person name="Akdeniz Z."/>
        </authorList>
    </citation>
    <scope>NUCLEOTIDE SEQUENCE [LARGE SCALE GENOMIC DNA]</scope>
</reference>
<evidence type="ECO:0000313" key="3">
    <source>
        <dbReference type="Proteomes" id="UP001642409"/>
    </source>
</evidence>
<comment type="caution">
    <text evidence="1">The sequence shown here is derived from an EMBL/GenBank/DDBJ whole genome shotgun (WGS) entry which is preliminary data.</text>
</comment>
<proteinExistence type="predicted"/>
<protein>
    <submittedName>
        <fullName evidence="2">Hypothetical_protein</fullName>
    </submittedName>
</protein>
<name>A0AA86P2C2_9EUKA</name>
<dbReference type="Proteomes" id="UP001642409">
    <property type="component" value="Unassembled WGS sequence"/>
</dbReference>